<feature type="transmembrane region" description="Helical" evidence="7">
    <location>
        <begin position="175"/>
        <end position="196"/>
    </location>
</feature>
<dbReference type="PANTHER" id="PTHR30518:SF2">
    <property type="entry name" value="ENDOLYTIC MUREIN TRANSGLYCOSYLASE"/>
    <property type="match status" value="1"/>
</dbReference>
<dbReference type="AlphaFoldDB" id="A0A9D1LY06"/>
<evidence type="ECO:0000256" key="5">
    <source>
        <dbReference type="ARBA" id="ARBA00023239"/>
    </source>
</evidence>
<sequence>MSEDKNLNNNSEEMFMENRRKKVENFKMNINPSSSLDLVEENSHFPERGEHFSDNGVNSNSYDLNSFSEKPNNERYDSGDYLYSNSGNHGEYAENYGQNYDSYNNSHYSTEYGEQLSNSGERPVDVVSDIRNENDYMNFSNDPVSYEEGYTKKQQKRMQKLEKKRMKKNKKTFKYIWLLSTLVMGIILGQFLVLGFNDMLAVNRQGDTTVHVEIGANPTLDEVASILQENHVIDSELFFKLYVSVTGSADGFRQGSFDMSQNMDYEQIVNYMQSNLNRTDIVTVQLYEGMNALEIADKLEEEGVLTDREKFFELLNSDIYDEDYPFLQNVSSEGKYYRLEGYLFPDTYDFYKNEDPETTIERFLSNYEKRICYTKYENENYEKDVTIEDMINDSQYSMDEIMIIASIIQAEAADVEDMYNVSSVLHNRLESHIDEGLSRLDCDSTVYYPYRSKSAVPEDMGDYMSNYNTYEIYGLPAGAICNPSLDAIMAALYPNDTNYYYFCHSAPTEDSPSVAYYATNAYDHNRNLVEAGLVEE</sequence>
<evidence type="ECO:0000256" key="2">
    <source>
        <dbReference type="ARBA" id="ARBA00022692"/>
    </source>
</evidence>
<reference evidence="8" key="2">
    <citation type="journal article" date="2021" name="PeerJ">
        <title>Extensive microbial diversity within the chicken gut microbiome revealed by metagenomics and culture.</title>
        <authorList>
            <person name="Gilroy R."/>
            <person name="Ravi A."/>
            <person name="Getino M."/>
            <person name="Pursley I."/>
            <person name="Horton D.L."/>
            <person name="Alikhan N.F."/>
            <person name="Baker D."/>
            <person name="Gharbi K."/>
            <person name="Hall N."/>
            <person name="Watson M."/>
            <person name="Adriaenssens E.M."/>
            <person name="Foster-Nyarko E."/>
            <person name="Jarju S."/>
            <person name="Secka A."/>
            <person name="Antonio M."/>
            <person name="Oren A."/>
            <person name="Chaudhuri R.R."/>
            <person name="La Ragione R."/>
            <person name="Hildebrand F."/>
            <person name="Pallen M.J."/>
        </authorList>
    </citation>
    <scope>NUCLEOTIDE SEQUENCE</scope>
    <source>
        <strain evidence="8">ChiGjej1B1-1684</strain>
    </source>
</reference>
<comment type="similarity">
    <text evidence="7">Belongs to the transglycosylase MltG family.</text>
</comment>
<proteinExistence type="inferred from homology"/>
<keyword evidence="5 7" id="KW-0456">Lyase</keyword>
<keyword evidence="4 7" id="KW-0472">Membrane</keyword>
<dbReference type="NCBIfam" id="TIGR00247">
    <property type="entry name" value="endolytic transglycosylase MltG"/>
    <property type="match status" value="1"/>
</dbReference>
<gene>
    <name evidence="7 8" type="primary">mltG</name>
    <name evidence="8" type="ORF">IAD22_03610</name>
</gene>
<dbReference type="InterPro" id="IPR003770">
    <property type="entry name" value="MLTG-like"/>
</dbReference>
<keyword evidence="3 7" id="KW-1133">Transmembrane helix</keyword>
<evidence type="ECO:0000256" key="6">
    <source>
        <dbReference type="ARBA" id="ARBA00023316"/>
    </source>
</evidence>
<dbReference type="Gene3D" id="3.30.1490.480">
    <property type="entry name" value="Endolytic murein transglycosylase"/>
    <property type="match status" value="1"/>
</dbReference>
<evidence type="ECO:0000256" key="1">
    <source>
        <dbReference type="ARBA" id="ARBA00022475"/>
    </source>
</evidence>
<dbReference type="GO" id="GO:0005886">
    <property type="term" value="C:plasma membrane"/>
    <property type="evidence" value="ECO:0007669"/>
    <property type="project" value="UniProtKB-SubCell"/>
</dbReference>
<evidence type="ECO:0000256" key="7">
    <source>
        <dbReference type="HAMAP-Rule" id="MF_02065"/>
    </source>
</evidence>
<feature type="site" description="Important for catalytic activity" evidence="7">
    <location>
        <position position="411"/>
    </location>
</feature>
<protein>
    <recommendedName>
        <fullName evidence="7">Endolytic murein transglycosylase</fullName>
        <ecNumber evidence="7">4.2.2.29</ecNumber>
    </recommendedName>
    <alternativeName>
        <fullName evidence="7">Peptidoglycan lytic transglycosylase</fullName>
    </alternativeName>
    <alternativeName>
        <fullName evidence="7">Peptidoglycan polymerization terminase</fullName>
    </alternativeName>
</protein>
<comment type="subcellular location">
    <subcellularLocation>
        <location evidence="7">Cell membrane</location>
        <topology evidence="7">Single-pass membrane protein</topology>
    </subcellularLocation>
</comment>
<keyword evidence="6 7" id="KW-0961">Cell wall biogenesis/degradation</keyword>
<evidence type="ECO:0000313" key="9">
    <source>
        <dbReference type="Proteomes" id="UP000824118"/>
    </source>
</evidence>
<dbReference type="GO" id="GO:0008932">
    <property type="term" value="F:lytic endotransglycosylase activity"/>
    <property type="evidence" value="ECO:0007669"/>
    <property type="project" value="UniProtKB-UniRule"/>
</dbReference>
<evidence type="ECO:0000313" key="8">
    <source>
        <dbReference type="EMBL" id="HIU50082.1"/>
    </source>
</evidence>
<organism evidence="8 9">
    <name type="scientific">Candidatus Limousia pullorum</name>
    <dbReference type="NCBI Taxonomy" id="2840860"/>
    <lineage>
        <taxon>Bacteria</taxon>
        <taxon>Bacillati</taxon>
        <taxon>Bacillota</taxon>
        <taxon>Clostridia</taxon>
        <taxon>Eubacteriales</taxon>
        <taxon>Oscillospiraceae</taxon>
        <taxon>Oscillospiraceae incertae sedis</taxon>
        <taxon>Candidatus Limousia</taxon>
    </lineage>
</organism>
<comment type="function">
    <text evidence="7">Functions as a peptidoglycan terminase that cleaves nascent peptidoglycan strands endolytically to terminate their elongation.</text>
</comment>
<comment type="catalytic activity">
    <reaction evidence="7">
        <text>a peptidoglycan chain = a peptidoglycan chain with N-acetyl-1,6-anhydromuramyl-[peptide] at the reducing end + a peptidoglycan chain with N-acetylglucosamine at the non-reducing end.</text>
        <dbReference type="EC" id="4.2.2.29"/>
    </reaction>
</comment>
<reference evidence="8" key="1">
    <citation type="submission" date="2020-10" db="EMBL/GenBank/DDBJ databases">
        <authorList>
            <person name="Gilroy R."/>
        </authorList>
    </citation>
    <scope>NUCLEOTIDE SEQUENCE</scope>
    <source>
        <strain evidence="8">ChiGjej1B1-1684</strain>
    </source>
</reference>
<evidence type="ECO:0000256" key="4">
    <source>
        <dbReference type="ARBA" id="ARBA00023136"/>
    </source>
</evidence>
<keyword evidence="2 7" id="KW-0812">Transmembrane</keyword>
<dbReference type="EMBL" id="DVNG01000052">
    <property type="protein sequence ID" value="HIU50082.1"/>
    <property type="molecule type" value="Genomic_DNA"/>
</dbReference>
<evidence type="ECO:0000256" key="3">
    <source>
        <dbReference type="ARBA" id="ARBA00022989"/>
    </source>
</evidence>
<dbReference type="EC" id="4.2.2.29" evidence="7"/>
<dbReference type="Pfam" id="PF02618">
    <property type="entry name" value="YceG"/>
    <property type="match status" value="1"/>
</dbReference>
<comment type="caution">
    <text evidence="8">The sequence shown here is derived from an EMBL/GenBank/DDBJ whole genome shotgun (WGS) entry which is preliminary data.</text>
</comment>
<dbReference type="GO" id="GO:0071555">
    <property type="term" value="P:cell wall organization"/>
    <property type="evidence" value="ECO:0007669"/>
    <property type="project" value="UniProtKB-KW"/>
</dbReference>
<dbReference type="PANTHER" id="PTHR30518">
    <property type="entry name" value="ENDOLYTIC MUREIN TRANSGLYCOSYLASE"/>
    <property type="match status" value="1"/>
</dbReference>
<dbReference type="GO" id="GO:0009252">
    <property type="term" value="P:peptidoglycan biosynthetic process"/>
    <property type="evidence" value="ECO:0007669"/>
    <property type="project" value="UniProtKB-UniRule"/>
</dbReference>
<name>A0A9D1LY06_9FIRM</name>
<dbReference type="HAMAP" id="MF_02065">
    <property type="entry name" value="MltG"/>
    <property type="match status" value="1"/>
</dbReference>
<dbReference type="Proteomes" id="UP000824118">
    <property type="component" value="Unassembled WGS sequence"/>
</dbReference>
<keyword evidence="1 7" id="KW-1003">Cell membrane</keyword>
<accession>A0A9D1LY06</accession>